<evidence type="ECO:0000313" key="1">
    <source>
        <dbReference type="EnsemblProtists" id="HpaP813187"/>
    </source>
</evidence>
<name>M4C272_HYAAE</name>
<reference evidence="2" key="1">
    <citation type="journal article" date="2010" name="Science">
        <title>Signatures of adaptation to obligate biotrophy in the Hyaloperonospora arabidopsidis genome.</title>
        <authorList>
            <person name="Baxter L."/>
            <person name="Tripathy S."/>
            <person name="Ishaque N."/>
            <person name="Boot N."/>
            <person name="Cabral A."/>
            <person name="Kemen E."/>
            <person name="Thines M."/>
            <person name="Ah-Fong A."/>
            <person name="Anderson R."/>
            <person name="Badejoko W."/>
            <person name="Bittner-Eddy P."/>
            <person name="Boore J.L."/>
            <person name="Chibucos M.C."/>
            <person name="Coates M."/>
            <person name="Dehal P."/>
            <person name="Delehaunty K."/>
            <person name="Dong S."/>
            <person name="Downton P."/>
            <person name="Dumas B."/>
            <person name="Fabro G."/>
            <person name="Fronick C."/>
            <person name="Fuerstenberg S.I."/>
            <person name="Fulton L."/>
            <person name="Gaulin E."/>
            <person name="Govers F."/>
            <person name="Hughes L."/>
            <person name="Humphray S."/>
            <person name="Jiang R.H."/>
            <person name="Judelson H."/>
            <person name="Kamoun S."/>
            <person name="Kyung K."/>
            <person name="Meijer H."/>
            <person name="Minx P."/>
            <person name="Morris P."/>
            <person name="Nelson J."/>
            <person name="Phuntumart V."/>
            <person name="Qutob D."/>
            <person name="Rehmany A."/>
            <person name="Rougon-Cardoso A."/>
            <person name="Ryden P."/>
            <person name="Torto-Alalibo T."/>
            <person name="Studholme D."/>
            <person name="Wang Y."/>
            <person name="Win J."/>
            <person name="Wood J."/>
            <person name="Clifton S.W."/>
            <person name="Rogers J."/>
            <person name="Van den Ackerveken G."/>
            <person name="Jones J.D."/>
            <person name="McDowell J.M."/>
            <person name="Beynon J."/>
            <person name="Tyler B.M."/>
        </authorList>
    </citation>
    <scope>NUCLEOTIDE SEQUENCE [LARGE SCALE GENOMIC DNA]</scope>
    <source>
        <strain evidence="2">Emoy2</strain>
    </source>
</reference>
<dbReference type="Proteomes" id="UP000011713">
    <property type="component" value="Unassembled WGS sequence"/>
</dbReference>
<dbReference type="HOGENOM" id="CLU_2710114_0_0_1"/>
<dbReference type="VEuPathDB" id="FungiDB:HpaG813187"/>
<dbReference type="InParanoid" id="M4C272"/>
<evidence type="ECO:0000313" key="2">
    <source>
        <dbReference type="Proteomes" id="UP000011713"/>
    </source>
</evidence>
<proteinExistence type="predicted"/>
<protein>
    <submittedName>
        <fullName evidence="1">Uncharacterized protein</fullName>
    </submittedName>
</protein>
<reference evidence="1" key="2">
    <citation type="submission" date="2015-06" db="UniProtKB">
        <authorList>
            <consortium name="EnsemblProtists"/>
        </authorList>
    </citation>
    <scope>IDENTIFICATION</scope>
    <source>
        <strain evidence="1">Emoy2</strain>
    </source>
</reference>
<dbReference type="EMBL" id="JH598119">
    <property type="status" value="NOT_ANNOTATED_CDS"/>
    <property type="molecule type" value="Genomic_DNA"/>
</dbReference>
<dbReference type="EnsemblProtists" id="HpaT813187">
    <property type="protein sequence ID" value="HpaP813187"/>
    <property type="gene ID" value="HpaG813187"/>
</dbReference>
<accession>M4C272</accession>
<keyword evidence="2" id="KW-1185">Reference proteome</keyword>
<organism evidence="1 2">
    <name type="scientific">Hyaloperonospora arabidopsidis (strain Emoy2)</name>
    <name type="common">Downy mildew agent</name>
    <name type="synonym">Peronospora arabidopsidis</name>
    <dbReference type="NCBI Taxonomy" id="559515"/>
    <lineage>
        <taxon>Eukaryota</taxon>
        <taxon>Sar</taxon>
        <taxon>Stramenopiles</taxon>
        <taxon>Oomycota</taxon>
        <taxon>Peronosporomycetes</taxon>
        <taxon>Peronosporales</taxon>
        <taxon>Peronosporaceae</taxon>
        <taxon>Hyaloperonospora</taxon>
    </lineage>
</organism>
<sequence>MRHRVNGEILLKSSSLTRKSAYCILGRVASYPGAAQRVKLLVSVRKVECRPFKSYLSVCVCLYITRLGVPYPY</sequence>
<dbReference type="AlphaFoldDB" id="M4C272"/>